<name>E1R1W0_SEDSS</name>
<dbReference type="InterPro" id="IPR020988">
    <property type="entry name" value="Pept_U32_collagenase"/>
</dbReference>
<feature type="domain" description="Peptidase U32 collagenase" evidence="2">
    <location>
        <begin position="419"/>
        <end position="488"/>
    </location>
</feature>
<dbReference type="Proteomes" id="UP000002318">
    <property type="component" value="Chromosome"/>
</dbReference>
<sequence length="748" mass="82890">MIPELLAPAGNLSCAVTAIDSGADAVYAGLSSFNAREGADNFSFDDLSRLAEYAKERDRRYYITLNTLLKESELDSAIRLVSQIERLEPDALIMQDIGAISAVREIFPHIAVHASTQMGFHNLAGVKIAQDMGISRVILERQLDIEEIAAIAAASPLEIELFIHGALCCSLSGMCLFSSWMGGWSGNRGRCKQPCRRRFHSLDRREKESGFFFSTRDLYALDLIPRYRDMGIASLKIEGRLKKEAYVEQVVRAYRLMLDAPPGEEERYLGEARRILARSFGRHWSHGFSTAEDRASVVYPASPGISGLLVGEVVAVRGKQITARISRRVHRGDRLRLQDASGGQASAFTLTEMRIGRRPVAKADASSTVTITLPVETTAGMKIYKVGESRRGGHSNVDALPLFRASQPVDLFILLEEKGLSIRSCGRQWRYQTDFKPAKNRPIDEDILRDLFRATRDERYRLGNLEADIRGSFFLPPGELKQLRRAFWSFIIDALESEPGKTPDDPGARACERLCAFRAKAISSYTSRECAGPPKSGRRLVPFREAKKEDEAFLPFFVPEGHVASFTASIREAMERAVRFFRVTSLFHVPLLQQAAELAGIDACDLFLTSSWPLPASNTLSALVLARLGVRLVQSWPELDAEAFRLFSSASPVPLEHFAEGRVPLLVTRAILPLSGAIVDGRGGEFHVAAGGEEGLTVLWSGEEFQTTLSSSNGVIFKGDLLPGYGNPGRQSDGEQLFSHFNEDREWK</sequence>
<protein>
    <submittedName>
        <fullName evidence="3">Peptidase U32</fullName>
    </submittedName>
</protein>
<dbReference type="PANTHER" id="PTHR30217:SF10">
    <property type="entry name" value="23S RRNA 5-HYDROXYCYTIDINE C2501 SYNTHASE"/>
    <property type="match status" value="1"/>
</dbReference>
<evidence type="ECO:0000313" key="4">
    <source>
        <dbReference type="Proteomes" id="UP000002318"/>
    </source>
</evidence>
<evidence type="ECO:0000256" key="1">
    <source>
        <dbReference type="SAM" id="MobiDB-lite"/>
    </source>
</evidence>
<gene>
    <name evidence="3" type="ordered locus">Spirs_2371</name>
</gene>
<evidence type="ECO:0000313" key="3">
    <source>
        <dbReference type="EMBL" id="ADK81486.1"/>
    </source>
</evidence>
<dbReference type="InterPro" id="IPR001539">
    <property type="entry name" value="Peptidase_U32"/>
</dbReference>
<dbReference type="eggNOG" id="COG0826">
    <property type="taxonomic scope" value="Bacteria"/>
</dbReference>
<dbReference type="AlphaFoldDB" id="E1R1W0"/>
<dbReference type="STRING" id="573413.Spirs_2371"/>
<dbReference type="HOGENOM" id="CLU_011540_4_1_12"/>
<keyword evidence="4" id="KW-1185">Reference proteome</keyword>
<proteinExistence type="predicted"/>
<accession>E1R1W0</accession>
<dbReference type="Pfam" id="PF12392">
    <property type="entry name" value="DUF3656"/>
    <property type="match status" value="1"/>
</dbReference>
<dbReference type="PANTHER" id="PTHR30217">
    <property type="entry name" value="PEPTIDASE U32 FAMILY"/>
    <property type="match status" value="1"/>
</dbReference>
<dbReference type="Pfam" id="PF01136">
    <property type="entry name" value="Peptidase_U32"/>
    <property type="match status" value="1"/>
</dbReference>
<organism evidence="3 4">
    <name type="scientific">Sediminispirochaeta smaragdinae (strain DSM 11293 / JCM 15392 / SEBR 4228)</name>
    <name type="common">Spirochaeta smaragdinae</name>
    <dbReference type="NCBI Taxonomy" id="573413"/>
    <lineage>
        <taxon>Bacteria</taxon>
        <taxon>Pseudomonadati</taxon>
        <taxon>Spirochaetota</taxon>
        <taxon>Spirochaetia</taxon>
        <taxon>Spirochaetales</taxon>
        <taxon>Spirochaetaceae</taxon>
        <taxon>Sediminispirochaeta</taxon>
    </lineage>
</organism>
<dbReference type="EMBL" id="CP002116">
    <property type="protein sequence ID" value="ADK81486.1"/>
    <property type="molecule type" value="Genomic_DNA"/>
</dbReference>
<dbReference type="KEGG" id="ssm:Spirs_2371"/>
<dbReference type="InterPro" id="IPR051454">
    <property type="entry name" value="RNA/ubiquinone_mod_enzymes"/>
</dbReference>
<reference evidence="3 4" key="1">
    <citation type="journal article" date="2010" name="Stand. Genomic Sci.">
        <title>Complete genome sequence of Spirochaeta smaragdinae type strain (SEBR 4228).</title>
        <authorList>
            <person name="Mavromatis K."/>
            <person name="Yasawong M."/>
            <person name="Chertkov O."/>
            <person name="Lapidus A."/>
            <person name="Lucas S."/>
            <person name="Nolan M."/>
            <person name="Del Rio T.G."/>
            <person name="Tice H."/>
            <person name="Cheng J.F."/>
            <person name="Pitluck S."/>
            <person name="Liolios K."/>
            <person name="Ivanova N."/>
            <person name="Tapia R."/>
            <person name="Han C."/>
            <person name="Bruce D."/>
            <person name="Goodwin L."/>
            <person name="Pati A."/>
            <person name="Chen A."/>
            <person name="Palaniappan K."/>
            <person name="Land M."/>
            <person name="Hauser L."/>
            <person name="Chang Y.J."/>
            <person name="Jeffries C.D."/>
            <person name="Detter J.C."/>
            <person name="Rohde M."/>
            <person name="Brambilla E."/>
            <person name="Spring S."/>
            <person name="Goker M."/>
            <person name="Sikorski J."/>
            <person name="Woyke T."/>
            <person name="Bristow J."/>
            <person name="Eisen J.A."/>
            <person name="Markowitz V."/>
            <person name="Hugenholtz P."/>
            <person name="Klenk H.P."/>
            <person name="Kyrpides N.C."/>
        </authorList>
    </citation>
    <scope>NUCLEOTIDE SEQUENCE [LARGE SCALE GENOMIC DNA]</scope>
    <source>
        <strain evidence="4">DSM 11293 / JCM 15392 / SEBR 4228</strain>
    </source>
</reference>
<evidence type="ECO:0000259" key="2">
    <source>
        <dbReference type="Pfam" id="PF12392"/>
    </source>
</evidence>
<feature type="region of interest" description="Disordered" evidence="1">
    <location>
        <begin position="728"/>
        <end position="748"/>
    </location>
</feature>